<protein>
    <recommendedName>
        <fullName evidence="3">Terminase small subunit</fullName>
    </recommendedName>
</protein>
<proteinExistence type="predicted"/>
<evidence type="ECO:0000313" key="2">
    <source>
        <dbReference type="Proteomes" id="UP001501444"/>
    </source>
</evidence>
<keyword evidence="2" id="KW-1185">Reference proteome</keyword>
<sequence>MKTVRGKRPVYLGDAHTDRLLAAVVVLTQEVGVLQRRVAALEAAAGIEGDDPGAASIAMSRLVNELTARAEPAGPTRQGDAR</sequence>
<reference evidence="2" key="1">
    <citation type="journal article" date="2019" name="Int. J. Syst. Evol. Microbiol.">
        <title>The Global Catalogue of Microorganisms (GCM) 10K type strain sequencing project: providing services to taxonomists for standard genome sequencing and annotation.</title>
        <authorList>
            <consortium name="The Broad Institute Genomics Platform"/>
            <consortium name="The Broad Institute Genome Sequencing Center for Infectious Disease"/>
            <person name="Wu L."/>
            <person name="Ma J."/>
        </authorList>
    </citation>
    <scope>NUCLEOTIDE SEQUENCE [LARGE SCALE GENOMIC DNA]</scope>
    <source>
        <strain evidence="2">JCM 3272</strain>
    </source>
</reference>
<evidence type="ECO:0008006" key="3">
    <source>
        <dbReference type="Google" id="ProtNLM"/>
    </source>
</evidence>
<name>A0ABP5SWR6_9ACTN</name>
<dbReference type="RefSeq" id="WP_344612344.1">
    <property type="nucleotide sequence ID" value="NZ_BAAARV010000019.1"/>
</dbReference>
<dbReference type="Proteomes" id="UP001501444">
    <property type="component" value="Unassembled WGS sequence"/>
</dbReference>
<accession>A0ABP5SWR6</accession>
<organism evidence="1 2">
    <name type="scientific">Dactylosporangium salmoneum</name>
    <dbReference type="NCBI Taxonomy" id="53361"/>
    <lineage>
        <taxon>Bacteria</taxon>
        <taxon>Bacillati</taxon>
        <taxon>Actinomycetota</taxon>
        <taxon>Actinomycetes</taxon>
        <taxon>Micromonosporales</taxon>
        <taxon>Micromonosporaceae</taxon>
        <taxon>Dactylosporangium</taxon>
    </lineage>
</organism>
<gene>
    <name evidence="1" type="ORF">GCM10010170_023480</name>
</gene>
<comment type="caution">
    <text evidence="1">The sequence shown here is derived from an EMBL/GenBank/DDBJ whole genome shotgun (WGS) entry which is preliminary data.</text>
</comment>
<evidence type="ECO:0000313" key="1">
    <source>
        <dbReference type="EMBL" id="GAA2340494.1"/>
    </source>
</evidence>
<dbReference type="EMBL" id="BAAARV010000019">
    <property type="protein sequence ID" value="GAA2340494.1"/>
    <property type="molecule type" value="Genomic_DNA"/>
</dbReference>